<comment type="caution">
    <text evidence="4">The sequence shown here is derived from an EMBL/GenBank/DDBJ whole genome shotgun (WGS) entry which is preliminary data.</text>
</comment>
<dbReference type="UniPathway" id="UPA00378"/>
<evidence type="ECO:0000313" key="4">
    <source>
        <dbReference type="EMBL" id="ETO24737.1"/>
    </source>
</evidence>
<name>X6NHA8_RETFI</name>
<accession>X6NHA8</accession>
<dbReference type="InterPro" id="IPR026116">
    <property type="entry name" value="GT18_cat"/>
</dbReference>
<protein>
    <recommendedName>
        <fullName evidence="3">Glycosyltransferase family 18 catalytic domain-containing protein</fullName>
    </recommendedName>
</protein>
<proteinExistence type="predicted"/>
<dbReference type="AlphaFoldDB" id="X6NHA8"/>
<feature type="chain" id="PRO_5004976584" description="Glycosyltransferase family 18 catalytic domain-containing protein" evidence="2">
    <location>
        <begin position="32"/>
        <end position="706"/>
    </location>
</feature>
<dbReference type="OrthoDB" id="205095at2759"/>
<dbReference type="PROSITE" id="PS51257">
    <property type="entry name" value="PROKAR_LIPOPROTEIN"/>
    <property type="match status" value="1"/>
</dbReference>
<reference evidence="4 5" key="1">
    <citation type="journal article" date="2013" name="Curr. Biol.">
        <title>The Genome of the Foraminiferan Reticulomyxa filosa.</title>
        <authorList>
            <person name="Glockner G."/>
            <person name="Hulsmann N."/>
            <person name="Schleicher M."/>
            <person name="Noegel A.A."/>
            <person name="Eichinger L."/>
            <person name="Gallinger C."/>
            <person name="Pawlowski J."/>
            <person name="Sierra R."/>
            <person name="Euteneuer U."/>
            <person name="Pillet L."/>
            <person name="Moustafa A."/>
            <person name="Platzer M."/>
            <person name="Groth M."/>
            <person name="Szafranski K."/>
            <person name="Schliwa M."/>
        </authorList>
    </citation>
    <scope>NUCLEOTIDE SEQUENCE [LARGE SCALE GENOMIC DNA]</scope>
</reference>
<gene>
    <name evidence="4" type="ORF">RFI_12424</name>
</gene>
<evidence type="ECO:0000256" key="2">
    <source>
        <dbReference type="SAM" id="SignalP"/>
    </source>
</evidence>
<evidence type="ECO:0000313" key="5">
    <source>
        <dbReference type="Proteomes" id="UP000023152"/>
    </source>
</evidence>
<dbReference type="GO" id="GO:0030144">
    <property type="term" value="F:alpha-1,6-mannosylglycoprotein 6-beta-N-acetylglucosaminyltransferase activity"/>
    <property type="evidence" value="ECO:0007669"/>
    <property type="project" value="InterPro"/>
</dbReference>
<dbReference type="EMBL" id="ASPP01008995">
    <property type="protein sequence ID" value="ETO24737.1"/>
    <property type="molecule type" value="Genomic_DNA"/>
</dbReference>
<dbReference type="Proteomes" id="UP000023152">
    <property type="component" value="Unassembled WGS sequence"/>
</dbReference>
<evidence type="ECO:0000256" key="1">
    <source>
        <dbReference type="SAM" id="MobiDB-lite"/>
    </source>
</evidence>
<keyword evidence="5" id="KW-1185">Reference proteome</keyword>
<feature type="signal peptide" evidence="2">
    <location>
        <begin position="1"/>
        <end position="31"/>
    </location>
</feature>
<feature type="region of interest" description="Disordered" evidence="1">
    <location>
        <begin position="65"/>
        <end position="116"/>
    </location>
</feature>
<evidence type="ECO:0000259" key="3">
    <source>
        <dbReference type="Pfam" id="PF15024"/>
    </source>
</evidence>
<keyword evidence="2" id="KW-0732">Signal</keyword>
<organism evidence="4 5">
    <name type="scientific">Reticulomyxa filosa</name>
    <dbReference type="NCBI Taxonomy" id="46433"/>
    <lineage>
        <taxon>Eukaryota</taxon>
        <taxon>Sar</taxon>
        <taxon>Rhizaria</taxon>
        <taxon>Retaria</taxon>
        <taxon>Foraminifera</taxon>
        <taxon>Monothalamids</taxon>
        <taxon>Reticulomyxidae</taxon>
        <taxon>Reticulomyxa</taxon>
    </lineage>
</organism>
<dbReference type="Pfam" id="PF15024">
    <property type="entry name" value="Glyco_transf_18"/>
    <property type="match status" value="1"/>
</dbReference>
<feature type="region of interest" description="Disordered" evidence="1">
    <location>
        <begin position="232"/>
        <end position="251"/>
    </location>
</feature>
<feature type="domain" description="Glycosyltransferase family 18 catalytic" evidence="3">
    <location>
        <begin position="495"/>
        <end position="628"/>
    </location>
</feature>
<sequence length="706" mass="81995">MSRSSDSKERRCNLPWCGFLVLLCWFLLVVACEHWLLPQVTEQLESGQMEDSMNALVLSRRVLPTMTPQQHREKMTKKKINPKGSLWSSKHNKHNDRQSANSSTEHSPKTKKHSTNESWTNINIAFFTMDCSSYQRENMEKGRVGLGEYRVRQSLMESLTELSPPFVHFTFYCITQCQCVKWLTAHTTYEIGHHLKCSLLPTVLHWIFFDEYTFTLSPAALNKYGDSKVSHQRIADPNTKPRKKKQNVRAEKNSAYANLRTLILDFIFLIESDDPTPNKKDTAYDLQSRSFLLDFFGNFMAKKMAINTYKHALYNESVREFAKFGALTQYVVSRQWDQNKGEIVLSNGEVMTKSKVNRLYEDMIQHDALLFHAQKAVQLLGTKRLLSAFPNRHGQTATYLGYALPDSLLREIPIASSDIMIETPQIGVIYAHECQYLANPNVQFMLGNVSMYCKQHNITLISVLNFTELYFSTHCRKLLQHTSNDTLNLLWNTAITFVGFQSEHSWFQILKNSSFLLGLGNPCFGPSVFEAFAFGNVFINILYDERYGTPNRCLDMYGTGSNKFRSQHDYALELVEKYQKEEYICNVHIWDHHTLIRRCIEKQARHKPPSWIPFELTKAGHNERVQRIFADSILRLPRVSTHVLQENHLHDRYGYHWEKTFPKDELTRALNGTYQKQLAAIDKINIQILNKRREKPKQKGSEILQT</sequence>